<dbReference type="FunFam" id="3.90.79.10:FF:000024">
    <property type="entry name" value="ADP-ribose pyrophosphatase"/>
    <property type="match status" value="1"/>
</dbReference>
<dbReference type="Proteomes" id="UP000824159">
    <property type="component" value="Unassembled WGS sequence"/>
</dbReference>
<dbReference type="PANTHER" id="PTHR11839">
    <property type="entry name" value="UDP/ADP-SUGAR PYROPHOSPHATASE"/>
    <property type="match status" value="1"/>
</dbReference>
<organism evidence="4 5">
    <name type="scientific">Candidatus Allocopromorpha excrementavium</name>
    <dbReference type="NCBI Taxonomy" id="2840741"/>
    <lineage>
        <taxon>Bacteria</taxon>
        <taxon>Bacillati</taxon>
        <taxon>Bacillota</taxon>
        <taxon>Clostridia</taxon>
        <taxon>Eubacteriales</taxon>
        <taxon>Eubacteriaceae</taxon>
        <taxon>Eubacteriaceae incertae sedis</taxon>
        <taxon>Candidatus Allocopromorpha</taxon>
    </lineage>
</organism>
<evidence type="ECO:0000256" key="2">
    <source>
        <dbReference type="ARBA" id="ARBA00022801"/>
    </source>
</evidence>
<evidence type="ECO:0000313" key="5">
    <source>
        <dbReference type="Proteomes" id="UP000824159"/>
    </source>
</evidence>
<dbReference type="Pfam" id="PF00293">
    <property type="entry name" value="NUDIX"/>
    <property type="match status" value="1"/>
</dbReference>
<comment type="cofactor">
    <cofactor evidence="1">
        <name>Mg(2+)</name>
        <dbReference type="ChEBI" id="CHEBI:18420"/>
    </cofactor>
</comment>
<name>A0A9D1HBY2_9FIRM</name>
<feature type="domain" description="Nudix hydrolase" evidence="3">
    <location>
        <begin position="38"/>
        <end position="168"/>
    </location>
</feature>
<comment type="caution">
    <text evidence="4">The sequence shown here is derived from an EMBL/GenBank/DDBJ whole genome shotgun (WGS) entry which is preliminary data.</text>
</comment>
<dbReference type="PANTHER" id="PTHR11839:SF18">
    <property type="entry name" value="NUDIX HYDROLASE DOMAIN-CONTAINING PROTEIN"/>
    <property type="match status" value="1"/>
</dbReference>
<proteinExistence type="predicted"/>
<dbReference type="GO" id="GO:0006753">
    <property type="term" value="P:nucleoside phosphate metabolic process"/>
    <property type="evidence" value="ECO:0007669"/>
    <property type="project" value="TreeGrafter"/>
</dbReference>
<dbReference type="GO" id="GO:0016787">
    <property type="term" value="F:hydrolase activity"/>
    <property type="evidence" value="ECO:0007669"/>
    <property type="project" value="UniProtKB-KW"/>
</dbReference>
<dbReference type="SUPFAM" id="SSF55811">
    <property type="entry name" value="Nudix"/>
    <property type="match status" value="1"/>
</dbReference>
<protein>
    <submittedName>
        <fullName evidence="4">NUDIX hydrolase</fullName>
    </submittedName>
</protein>
<dbReference type="InterPro" id="IPR000086">
    <property type="entry name" value="NUDIX_hydrolase_dom"/>
</dbReference>
<reference evidence="4" key="2">
    <citation type="journal article" date="2021" name="PeerJ">
        <title>Extensive microbial diversity within the chicken gut microbiome revealed by metagenomics and culture.</title>
        <authorList>
            <person name="Gilroy R."/>
            <person name="Ravi A."/>
            <person name="Getino M."/>
            <person name="Pursley I."/>
            <person name="Horton D.L."/>
            <person name="Alikhan N.F."/>
            <person name="Baker D."/>
            <person name="Gharbi K."/>
            <person name="Hall N."/>
            <person name="Watson M."/>
            <person name="Adriaenssens E.M."/>
            <person name="Foster-Nyarko E."/>
            <person name="Jarju S."/>
            <person name="Secka A."/>
            <person name="Antonio M."/>
            <person name="Oren A."/>
            <person name="Chaudhuri R.R."/>
            <person name="La Ragione R."/>
            <person name="Hildebrand F."/>
            <person name="Pallen M.J."/>
        </authorList>
    </citation>
    <scope>NUCLEOTIDE SEQUENCE</scope>
    <source>
        <strain evidence="4">CHK176-22527</strain>
    </source>
</reference>
<dbReference type="InterPro" id="IPR015797">
    <property type="entry name" value="NUDIX_hydrolase-like_dom_sf"/>
</dbReference>
<dbReference type="EMBL" id="DVLX01000010">
    <property type="protein sequence ID" value="HIT98769.1"/>
    <property type="molecule type" value="Genomic_DNA"/>
</dbReference>
<dbReference type="PROSITE" id="PS51462">
    <property type="entry name" value="NUDIX"/>
    <property type="match status" value="1"/>
</dbReference>
<accession>A0A9D1HBY2</accession>
<keyword evidence="2 4" id="KW-0378">Hydrolase</keyword>
<dbReference type="AlphaFoldDB" id="A0A9D1HBY2"/>
<dbReference type="GO" id="GO:0019693">
    <property type="term" value="P:ribose phosphate metabolic process"/>
    <property type="evidence" value="ECO:0007669"/>
    <property type="project" value="TreeGrafter"/>
</dbReference>
<sequence length="187" mass="20786">MIFEEKKISSEVIYKGAILNVRRDKVTAVKGEAYREIVEHNGAVAMVAVTDDGNVIMVKQYRYACGKAVLEIPAGKIDKNETSPVLAAVRELKEETGYRAENVQLLGKINTSVGYSEEVIYIYAMTGLTAGDQELDEDEALDVIEYPFDEIYEMAEKGELIDAKTVAALMMAKGQLDENQLLPQRRS</sequence>
<dbReference type="GO" id="GO:0005829">
    <property type="term" value="C:cytosol"/>
    <property type="evidence" value="ECO:0007669"/>
    <property type="project" value="TreeGrafter"/>
</dbReference>
<gene>
    <name evidence="4" type="ORF">IAD12_00755</name>
</gene>
<evidence type="ECO:0000259" key="3">
    <source>
        <dbReference type="PROSITE" id="PS51462"/>
    </source>
</evidence>
<reference evidence="4" key="1">
    <citation type="submission" date="2020-10" db="EMBL/GenBank/DDBJ databases">
        <authorList>
            <person name="Gilroy R."/>
        </authorList>
    </citation>
    <scope>NUCLEOTIDE SEQUENCE</scope>
    <source>
        <strain evidence="4">CHK176-22527</strain>
    </source>
</reference>
<evidence type="ECO:0000313" key="4">
    <source>
        <dbReference type="EMBL" id="HIT98769.1"/>
    </source>
</evidence>
<evidence type="ECO:0000256" key="1">
    <source>
        <dbReference type="ARBA" id="ARBA00001946"/>
    </source>
</evidence>
<dbReference type="Gene3D" id="3.90.79.10">
    <property type="entry name" value="Nucleoside Triphosphate Pyrophosphohydrolase"/>
    <property type="match status" value="1"/>
</dbReference>